<dbReference type="Proteomes" id="UP000326396">
    <property type="component" value="Linkage Group LG2"/>
</dbReference>
<dbReference type="InterPro" id="IPR047664">
    <property type="entry name" value="SWEET"/>
</dbReference>
<name>A0A5N6NCL2_9ASTR</name>
<evidence type="ECO:0000313" key="12">
    <source>
        <dbReference type="EMBL" id="KAD4585582.1"/>
    </source>
</evidence>
<feature type="transmembrane region" description="Helical" evidence="11">
    <location>
        <begin position="429"/>
        <end position="452"/>
    </location>
</feature>
<evidence type="ECO:0000256" key="8">
    <source>
        <dbReference type="ARBA" id="ARBA00022989"/>
    </source>
</evidence>
<dbReference type="InterPro" id="IPR004316">
    <property type="entry name" value="SWEET_rpt"/>
</dbReference>
<evidence type="ECO:0000256" key="2">
    <source>
        <dbReference type="ARBA" id="ARBA00007809"/>
    </source>
</evidence>
<feature type="transmembrane region" description="Helical" evidence="11">
    <location>
        <begin position="490"/>
        <end position="512"/>
    </location>
</feature>
<dbReference type="AlphaFoldDB" id="A0A5N6NCL2"/>
<protein>
    <recommendedName>
        <fullName evidence="14">Bidirectional sugar transporter SWEET</fullName>
    </recommendedName>
</protein>
<evidence type="ECO:0000256" key="6">
    <source>
        <dbReference type="ARBA" id="ARBA00022692"/>
    </source>
</evidence>
<dbReference type="Pfam" id="PF03083">
    <property type="entry name" value="MtN3_slv"/>
    <property type="match status" value="2"/>
</dbReference>
<reference evidence="12 13" key="1">
    <citation type="submission" date="2019-05" db="EMBL/GenBank/DDBJ databases">
        <title>Mikania micrantha, genome provides insights into the molecular mechanism of rapid growth.</title>
        <authorList>
            <person name="Liu B."/>
        </authorList>
    </citation>
    <scope>NUCLEOTIDE SEQUENCE [LARGE SCALE GENOMIC DNA]</scope>
    <source>
        <strain evidence="12">NLD-2019</strain>
        <tissue evidence="12">Leaf</tissue>
    </source>
</reference>
<organism evidence="12 13">
    <name type="scientific">Mikania micrantha</name>
    <name type="common">bitter vine</name>
    <dbReference type="NCBI Taxonomy" id="192012"/>
    <lineage>
        <taxon>Eukaryota</taxon>
        <taxon>Viridiplantae</taxon>
        <taxon>Streptophyta</taxon>
        <taxon>Embryophyta</taxon>
        <taxon>Tracheophyta</taxon>
        <taxon>Spermatophyta</taxon>
        <taxon>Magnoliopsida</taxon>
        <taxon>eudicotyledons</taxon>
        <taxon>Gunneridae</taxon>
        <taxon>Pentapetalae</taxon>
        <taxon>asterids</taxon>
        <taxon>campanulids</taxon>
        <taxon>Asterales</taxon>
        <taxon>Asteraceae</taxon>
        <taxon>Asteroideae</taxon>
        <taxon>Heliantheae alliance</taxon>
        <taxon>Eupatorieae</taxon>
        <taxon>Mikania</taxon>
    </lineage>
</organism>
<keyword evidence="5" id="KW-0762">Sugar transport</keyword>
<keyword evidence="6 11" id="KW-0812">Transmembrane</keyword>
<evidence type="ECO:0000256" key="10">
    <source>
        <dbReference type="SAM" id="MobiDB-lite"/>
    </source>
</evidence>
<dbReference type="OrthoDB" id="1749170at2759"/>
<feature type="compositionally biased region" description="Polar residues" evidence="10">
    <location>
        <begin position="190"/>
        <end position="206"/>
    </location>
</feature>
<evidence type="ECO:0000256" key="11">
    <source>
        <dbReference type="SAM" id="Phobius"/>
    </source>
</evidence>
<dbReference type="FunFam" id="1.20.1280.290:FF:000001">
    <property type="entry name" value="Bidirectional sugar transporter SWEET"/>
    <property type="match status" value="1"/>
</dbReference>
<gene>
    <name evidence="12" type="ORF">E3N88_23183</name>
</gene>
<feature type="transmembrane region" description="Helical" evidence="11">
    <location>
        <begin position="406"/>
        <end position="423"/>
    </location>
</feature>
<evidence type="ECO:0000256" key="5">
    <source>
        <dbReference type="ARBA" id="ARBA00022597"/>
    </source>
</evidence>
<keyword evidence="7" id="KW-0677">Repeat</keyword>
<evidence type="ECO:0000256" key="9">
    <source>
        <dbReference type="ARBA" id="ARBA00023136"/>
    </source>
</evidence>
<evidence type="ECO:0000256" key="1">
    <source>
        <dbReference type="ARBA" id="ARBA00004651"/>
    </source>
</evidence>
<comment type="subcellular location">
    <subcellularLocation>
        <location evidence="1">Cell membrane</location>
        <topology evidence="1">Multi-pass membrane protein</topology>
    </subcellularLocation>
</comment>
<feature type="region of interest" description="Disordered" evidence="10">
    <location>
        <begin position="180"/>
        <end position="207"/>
    </location>
</feature>
<comment type="similarity">
    <text evidence="2">Belongs to the SWEET sugar transporter family.</text>
</comment>
<evidence type="ECO:0000313" key="13">
    <source>
        <dbReference type="Proteomes" id="UP000326396"/>
    </source>
</evidence>
<evidence type="ECO:0000256" key="4">
    <source>
        <dbReference type="ARBA" id="ARBA00022475"/>
    </source>
</evidence>
<accession>A0A5N6NCL2</accession>
<keyword evidence="3" id="KW-0813">Transport</keyword>
<dbReference type="EMBL" id="SZYD01000012">
    <property type="protein sequence ID" value="KAD4585582.1"/>
    <property type="molecule type" value="Genomic_DNA"/>
</dbReference>
<sequence length="648" mass="71804">MYFTTLTVNPVVYESHHQQFWGSCYVVNSPTGIHLSATINTHTISISLETVCRHLNLNDVECIVSFTRDEVAMTFRSMGYEGGWDQIPSDLASSIHGLISNHLFNFSSFVFNNLVDNPSSPKKFCMYPRFLQQIFNGELLSSLSLTGNIYKVPLVGAKVSVQIKRTSAQFSETLTSLLPSMEQPAPEGDNSVQPTDAEPTPSTQIAPSIKVTYKRKRHPEELSTTVQAPSFEPKKIKPKKSGKGPVLPKVQTTPAVLPLDLPLDLVVAFNPSTSPQCMSPYIPENIQRDATAQEPASLEVAPLEQGLSPRVVTELQEGFLDPELTTTEVNPSNVEGVNTVEAATTDEQSQIHQDSALTMVIAGQFPHLTFAFGLMGNIISFLVFLSPLPTFHKIYKKKSTEGFQSLPYAVALFSAMLWIYYALLKGNTLLLITINSVGIVIETFYLCVFVFYAPKKARMESLKLIILFIVIGFGLIVLMTQFLLKSAQQRGVVVGWICLVFSLCVFVAPLGVVRQVIKTKSVEYMPILLSVALTISAVMWFFYGLLLGDFNIAIPNTLGFTFGIIQIILYMMYKNKKQVTDAKTTEYTEKTREVNEHESRGPEVRDQNIIDMVKLNISVSADENVPNPQDVAVVRTPVVANHTVEVPA</sequence>
<keyword evidence="13" id="KW-1185">Reference proteome</keyword>
<proteinExistence type="inferred from homology"/>
<dbReference type="PANTHER" id="PTHR10791:SF167">
    <property type="entry name" value="SWEET SUGAR TRANSPORTER-RELATED"/>
    <property type="match status" value="1"/>
</dbReference>
<evidence type="ECO:0008006" key="14">
    <source>
        <dbReference type="Google" id="ProtNLM"/>
    </source>
</evidence>
<keyword evidence="8 11" id="KW-1133">Transmembrane helix</keyword>
<feature type="transmembrane region" description="Helical" evidence="11">
    <location>
        <begin position="552"/>
        <end position="573"/>
    </location>
</feature>
<keyword evidence="4" id="KW-1003">Cell membrane</keyword>
<dbReference type="FunFam" id="1.20.1280.290:FF:000003">
    <property type="entry name" value="Bidirectional sugar transporter SWEET"/>
    <property type="match status" value="1"/>
</dbReference>
<dbReference type="PANTHER" id="PTHR10791">
    <property type="entry name" value="RAG1-ACTIVATING PROTEIN 1"/>
    <property type="match status" value="1"/>
</dbReference>
<evidence type="ECO:0000256" key="3">
    <source>
        <dbReference type="ARBA" id="ARBA00022448"/>
    </source>
</evidence>
<feature type="transmembrane region" description="Helical" evidence="11">
    <location>
        <begin position="365"/>
        <end position="385"/>
    </location>
</feature>
<feature type="transmembrane region" description="Helical" evidence="11">
    <location>
        <begin position="524"/>
        <end position="546"/>
    </location>
</feature>
<dbReference type="GO" id="GO:0005886">
    <property type="term" value="C:plasma membrane"/>
    <property type="evidence" value="ECO:0007669"/>
    <property type="project" value="UniProtKB-SubCell"/>
</dbReference>
<evidence type="ECO:0000256" key="7">
    <source>
        <dbReference type="ARBA" id="ARBA00022737"/>
    </source>
</evidence>
<keyword evidence="9 11" id="KW-0472">Membrane</keyword>
<dbReference type="Gene3D" id="1.20.1280.290">
    <property type="match status" value="2"/>
</dbReference>
<dbReference type="GO" id="GO:0051119">
    <property type="term" value="F:sugar transmembrane transporter activity"/>
    <property type="evidence" value="ECO:0007669"/>
    <property type="project" value="InterPro"/>
</dbReference>
<feature type="transmembrane region" description="Helical" evidence="11">
    <location>
        <begin position="464"/>
        <end position="484"/>
    </location>
</feature>
<comment type="caution">
    <text evidence="12">The sequence shown here is derived from an EMBL/GenBank/DDBJ whole genome shotgun (WGS) entry which is preliminary data.</text>
</comment>